<dbReference type="PROSITE" id="PS50294">
    <property type="entry name" value="WD_REPEATS_REGION"/>
    <property type="match status" value="6"/>
</dbReference>
<dbReference type="PRINTS" id="PR00320">
    <property type="entry name" value="GPROTEINBRPT"/>
</dbReference>
<feature type="repeat" description="WD" evidence="3">
    <location>
        <begin position="794"/>
        <end position="834"/>
    </location>
</feature>
<dbReference type="SUPFAM" id="SSF52540">
    <property type="entry name" value="P-loop containing nucleoside triphosphate hydrolases"/>
    <property type="match status" value="1"/>
</dbReference>
<feature type="region of interest" description="Disordered" evidence="4">
    <location>
        <begin position="718"/>
        <end position="757"/>
    </location>
</feature>
<dbReference type="AlphaFoldDB" id="A0A919ABP0"/>
<evidence type="ECO:0000313" key="7">
    <source>
        <dbReference type="Proteomes" id="UP000630718"/>
    </source>
</evidence>
<keyword evidence="2" id="KW-0677">Repeat</keyword>
<accession>A0A919ABP0</accession>
<dbReference type="GO" id="GO:0003677">
    <property type="term" value="F:DNA binding"/>
    <property type="evidence" value="ECO:0007669"/>
    <property type="project" value="InterPro"/>
</dbReference>
<dbReference type="SUPFAM" id="SSF47413">
    <property type="entry name" value="lambda repressor-like DNA-binding domains"/>
    <property type="match status" value="1"/>
</dbReference>
<dbReference type="PANTHER" id="PTHR44129">
    <property type="entry name" value="WD REPEAT-CONTAINING PROTEIN POP1"/>
    <property type="match status" value="1"/>
</dbReference>
<dbReference type="PROSITE" id="PS50082">
    <property type="entry name" value="WD_REPEATS_2"/>
    <property type="match status" value="9"/>
</dbReference>
<sequence length="1250" mass="132162">MAGRPEAPVDPGAGPVQRLAYELRKLRSEAGGVTYRVLAQRAGYSVTALSQAAAGQRLPTLPVVLAYAVACGGDPVEWEARWKRTVDAVAAASDRAEDGTGTGTVPPYKGLARFEAEDRDRFFGRERLLTEVLELLRGRRLTAVFGASGSGKSSLLRAGVIPALRQSQDAALRPAVIRILTPGEHPARTHARLLAPGEPGSESESGGADTFVVVDQFEEVFTLCQDAGERSRFIDLLLAACHPGSRLRVLLAVRADFYGHCAGHPRLAEALRDAQLLVGPMNAAEVREAIVKPAAAAGLSVERALTSRLVEQVTGAPGGLPLLSHVLLETWRRRRGRVLTLAAYEAAGGLEGAVAQTAEEVYSRLTPVQAAAARRVLLRLVTPGDGTSDTRRPAPYAEVRDAGEAEAAQVVEAFLRARLLTLDEGTIDLAHEALLSAWPRLRAWIEQDRDRLRAHRGLTEAARSWEELDRDPGALYRGIRLAAARDHFGSGRSADLTAAERAFLDASTAAQEKEERAAARTARRLRLFTAALSVLVVLAVTAGLLAWQQSRASDRQRRDADAARRAAVSRELASHSAALIGTNVDLAALLAVQAYRTSPTAQAAQSLYAAAAVPLRRRLTGHQGPVLSVAFRSDGRLVSAADDGTLRQWDASAGQLRRTVPGSAYSAPRFAPNGRLLATAGLGGGVELRDTVTGRVRKRLAVHDPDIMAAAFSPDGRTLATDGRSGTELWDTRTGRRRAALPAPARATRSAASSRPDTGAVLSWGFSPDGRTLATGGNGVELWDARTGRHLRSLPGPVSPVDALAFGPDGRTLATGNDDGVELWDTRTGRRRGALAQYTGPLSSLAFSPDGRTLATGSHDHTVRLWDTGSGRLDSSLTGHTGAVLTLAFSPDGHTLATGGADRTIRLWNMPDSPSRTLLSRHPGQAVTAVFAPGGRTVATSSTGDAAVRLWDTATGRVRAGLRWPGKTDPPAVAAFSPDGRTLATLSAARGIELWDPATGRRRKVLTQYTDKPYALAFSPDGRSLAASSLGRGAQLWDPVTGRLLSSLTASGTAVPALAFSPDGRTLATGGTDGSVTLRDARATSPGRILTGHTGAILALAYSPDGRTLATAGEDRTVRLWDPATGRTRGTLPGHTAPVDALAFSPDGRTLATAGEDHTVRLWDPATGTARLTLSAHTAPVDALAFSPDGRTLATADDHSTIRVWNAALPTPTTAISRICRAVHRDLTAQERTLYLPDHPATPLGEPHCS</sequence>
<dbReference type="CDD" id="cd00093">
    <property type="entry name" value="HTH_XRE"/>
    <property type="match status" value="1"/>
</dbReference>
<feature type="compositionally biased region" description="Low complexity" evidence="4">
    <location>
        <begin position="740"/>
        <end position="756"/>
    </location>
</feature>
<dbReference type="InterPro" id="IPR010982">
    <property type="entry name" value="Lambda_DNA-bd_dom_sf"/>
</dbReference>
<evidence type="ECO:0000313" key="6">
    <source>
        <dbReference type="EMBL" id="GHE97436.1"/>
    </source>
</evidence>
<evidence type="ECO:0000256" key="3">
    <source>
        <dbReference type="PROSITE-ProRule" id="PRU00221"/>
    </source>
</evidence>
<feature type="repeat" description="WD" evidence="3">
    <location>
        <begin position="1132"/>
        <end position="1173"/>
    </location>
</feature>
<gene>
    <name evidence="6" type="ORF">GCM10018772_22060</name>
</gene>
<dbReference type="PROSITE" id="PS00678">
    <property type="entry name" value="WD_REPEATS_1"/>
    <property type="match status" value="3"/>
</dbReference>
<dbReference type="InterPro" id="IPR001387">
    <property type="entry name" value="Cro/C1-type_HTH"/>
</dbReference>
<protein>
    <recommendedName>
        <fullName evidence="5">HTH cro/C1-type domain-containing protein</fullName>
    </recommendedName>
</protein>
<feature type="domain" description="HTH cro/C1-type" evidence="5">
    <location>
        <begin position="23"/>
        <end position="78"/>
    </location>
</feature>
<dbReference type="Gene3D" id="2.130.10.10">
    <property type="entry name" value="YVTN repeat-like/Quinoprotein amine dehydrogenase"/>
    <property type="match status" value="4"/>
</dbReference>
<reference evidence="6" key="2">
    <citation type="submission" date="2020-09" db="EMBL/GenBank/DDBJ databases">
        <authorList>
            <person name="Sun Q."/>
            <person name="Ohkuma M."/>
        </authorList>
    </citation>
    <scope>NUCLEOTIDE SEQUENCE</scope>
    <source>
        <strain evidence="6">JCM 4477</strain>
    </source>
</reference>
<evidence type="ECO:0000256" key="2">
    <source>
        <dbReference type="ARBA" id="ARBA00022737"/>
    </source>
</evidence>
<feature type="repeat" description="WD" evidence="3">
    <location>
        <begin position="835"/>
        <end position="876"/>
    </location>
</feature>
<feature type="repeat" description="WD" evidence="3">
    <location>
        <begin position="1174"/>
        <end position="1206"/>
    </location>
</feature>
<feature type="repeat" description="WD" evidence="3">
    <location>
        <begin position="1048"/>
        <end position="1080"/>
    </location>
</feature>
<feature type="repeat" description="WD" evidence="3">
    <location>
        <begin position="877"/>
        <end position="910"/>
    </location>
</feature>
<dbReference type="InterPro" id="IPR015943">
    <property type="entry name" value="WD40/YVTN_repeat-like_dom_sf"/>
</dbReference>
<dbReference type="SMART" id="SM00530">
    <property type="entry name" value="HTH_XRE"/>
    <property type="match status" value="1"/>
</dbReference>
<dbReference type="CDD" id="cd00200">
    <property type="entry name" value="WD40"/>
    <property type="match status" value="2"/>
</dbReference>
<dbReference type="InterPro" id="IPR049052">
    <property type="entry name" value="nSTAND1"/>
</dbReference>
<dbReference type="InterPro" id="IPR027417">
    <property type="entry name" value="P-loop_NTPase"/>
</dbReference>
<dbReference type="SUPFAM" id="SSF50998">
    <property type="entry name" value="Quinoprotein alcohol dehydrogenase-like"/>
    <property type="match status" value="2"/>
</dbReference>
<dbReference type="Pfam" id="PF20703">
    <property type="entry name" value="nSTAND1"/>
    <property type="match status" value="1"/>
</dbReference>
<name>A0A919ABP0_9ACTN</name>
<organism evidence="6 7">
    <name type="scientific">Streptomyces fumanus</name>
    <dbReference type="NCBI Taxonomy" id="67302"/>
    <lineage>
        <taxon>Bacteria</taxon>
        <taxon>Bacillati</taxon>
        <taxon>Actinomycetota</taxon>
        <taxon>Actinomycetes</taxon>
        <taxon>Kitasatosporales</taxon>
        <taxon>Streptomycetaceae</taxon>
        <taxon>Streptomyces</taxon>
    </lineage>
</organism>
<dbReference type="InterPro" id="IPR019775">
    <property type="entry name" value="WD40_repeat_CS"/>
</dbReference>
<dbReference type="SMART" id="SM00320">
    <property type="entry name" value="WD40"/>
    <property type="match status" value="14"/>
</dbReference>
<keyword evidence="7" id="KW-1185">Reference proteome</keyword>
<feature type="repeat" description="WD" evidence="3">
    <location>
        <begin position="1090"/>
        <end position="1131"/>
    </location>
</feature>
<keyword evidence="1 3" id="KW-0853">WD repeat</keyword>
<feature type="repeat" description="WD" evidence="3">
    <location>
        <begin position="1006"/>
        <end position="1047"/>
    </location>
</feature>
<dbReference type="Proteomes" id="UP000630718">
    <property type="component" value="Unassembled WGS sequence"/>
</dbReference>
<dbReference type="InterPro" id="IPR020472">
    <property type="entry name" value="WD40_PAC1"/>
</dbReference>
<evidence type="ECO:0000256" key="1">
    <source>
        <dbReference type="ARBA" id="ARBA00022574"/>
    </source>
</evidence>
<dbReference type="Pfam" id="PF00400">
    <property type="entry name" value="WD40"/>
    <property type="match status" value="10"/>
</dbReference>
<evidence type="ECO:0000256" key="4">
    <source>
        <dbReference type="SAM" id="MobiDB-lite"/>
    </source>
</evidence>
<proteinExistence type="predicted"/>
<reference evidence="6" key="1">
    <citation type="journal article" date="2014" name="Int. J. Syst. Evol. Microbiol.">
        <title>Complete genome sequence of Corynebacterium casei LMG S-19264T (=DSM 44701T), isolated from a smear-ripened cheese.</title>
        <authorList>
            <consortium name="US DOE Joint Genome Institute (JGI-PGF)"/>
            <person name="Walter F."/>
            <person name="Albersmeier A."/>
            <person name="Kalinowski J."/>
            <person name="Ruckert C."/>
        </authorList>
    </citation>
    <scope>NUCLEOTIDE SEQUENCE</scope>
    <source>
        <strain evidence="6">JCM 4477</strain>
    </source>
</reference>
<comment type="caution">
    <text evidence="6">The sequence shown here is derived from an EMBL/GenBank/DDBJ whole genome shotgun (WGS) entry which is preliminary data.</text>
</comment>
<dbReference type="PROSITE" id="PS50943">
    <property type="entry name" value="HTH_CROC1"/>
    <property type="match status" value="1"/>
</dbReference>
<evidence type="ECO:0000259" key="5">
    <source>
        <dbReference type="PROSITE" id="PS50943"/>
    </source>
</evidence>
<dbReference type="RefSeq" id="WP_229910320.1">
    <property type="nucleotide sequence ID" value="NZ_BNBI01000004.1"/>
</dbReference>
<dbReference type="InterPro" id="IPR011047">
    <property type="entry name" value="Quinoprotein_ADH-like_sf"/>
</dbReference>
<dbReference type="Gene3D" id="1.10.260.40">
    <property type="entry name" value="lambda repressor-like DNA-binding domains"/>
    <property type="match status" value="1"/>
</dbReference>
<dbReference type="InterPro" id="IPR050349">
    <property type="entry name" value="WD_LIS1/nudF_dynein_reg"/>
</dbReference>
<dbReference type="EMBL" id="BNBI01000004">
    <property type="protein sequence ID" value="GHE97436.1"/>
    <property type="molecule type" value="Genomic_DNA"/>
</dbReference>
<feature type="repeat" description="WD" evidence="3">
    <location>
        <begin position="619"/>
        <end position="659"/>
    </location>
</feature>
<dbReference type="InterPro" id="IPR001680">
    <property type="entry name" value="WD40_rpt"/>
</dbReference>
<dbReference type="Gene3D" id="3.40.50.300">
    <property type="entry name" value="P-loop containing nucleotide triphosphate hydrolases"/>
    <property type="match status" value="1"/>
</dbReference>